<dbReference type="Proteomes" id="UP000030687">
    <property type="component" value="Unassembled WGS sequence"/>
</dbReference>
<dbReference type="InterPro" id="IPR012337">
    <property type="entry name" value="RNaseH-like_sf"/>
</dbReference>
<dbReference type="STRING" id="85681.V4VRA4"/>
<dbReference type="InterPro" id="IPR055298">
    <property type="entry name" value="AtLOH3-like"/>
</dbReference>
<organism evidence="3 4">
    <name type="scientific">Citrus clementina</name>
    <name type="common">Clementine</name>
    <name type="synonym">Citrus deliciosa x Citrus sinensis</name>
    <dbReference type="NCBI Taxonomy" id="85681"/>
    <lineage>
        <taxon>Eukaryota</taxon>
        <taxon>Viridiplantae</taxon>
        <taxon>Streptophyta</taxon>
        <taxon>Embryophyta</taxon>
        <taxon>Tracheophyta</taxon>
        <taxon>Spermatophyta</taxon>
        <taxon>Magnoliopsida</taxon>
        <taxon>eudicotyledons</taxon>
        <taxon>Gunneridae</taxon>
        <taxon>Pentapetalae</taxon>
        <taxon>rosids</taxon>
        <taxon>malvids</taxon>
        <taxon>Sapindales</taxon>
        <taxon>Rutaceae</taxon>
        <taxon>Aurantioideae</taxon>
        <taxon>Citrus</taxon>
    </lineage>
</organism>
<dbReference type="Gramene" id="ESR55569">
    <property type="protein sequence ID" value="ESR55569"/>
    <property type="gene ID" value="CICLE_v10023359mg"/>
</dbReference>
<dbReference type="PANTHER" id="PTHR11697:SF230">
    <property type="entry name" value="ZINC FINGER, MYM DOMAIN CONTAINING 1"/>
    <property type="match status" value="1"/>
</dbReference>
<keyword evidence="1" id="KW-0812">Transmembrane</keyword>
<keyword evidence="1" id="KW-1133">Transmembrane helix</keyword>
<dbReference type="AlphaFoldDB" id="V4VRA4"/>
<feature type="domain" description="DUF4371" evidence="2">
    <location>
        <begin position="1"/>
        <end position="172"/>
    </location>
</feature>
<dbReference type="InterPro" id="IPR025398">
    <property type="entry name" value="DUF4371"/>
</dbReference>
<dbReference type="SUPFAM" id="SSF53098">
    <property type="entry name" value="Ribonuclease H-like"/>
    <property type="match status" value="1"/>
</dbReference>
<reference evidence="3 4" key="1">
    <citation type="submission" date="2013-10" db="EMBL/GenBank/DDBJ databases">
        <authorList>
            <consortium name="International Citrus Genome Consortium"/>
            <person name="Jenkins J."/>
            <person name="Schmutz J."/>
            <person name="Prochnik S."/>
            <person name="Rokhsar D."/>
            <person name="Gmitter F."/>
            <person name="Ollitrault P."/>
            <person name="Machado M."/>
            <person name="Talon M."/>
            <person name="Wincker P."/>
            <person name="Jaillon O."/>
            <person name="Morgante M."/>
        </authorList>
    </citation>
    <scope>NUCLEOTIDE SEQUENCE</scope>
    <source>
        <strain evidence="4">cv. Clemenules</strain>
    </source>
</reference>
<name>V4VRA4_CITCL</name>
<evidence type="ECO:0000313" key="3">
    <source>
        <dbReference type="EMBL" id="ESR55569.1"/>
    </source>
</evidence>
<feature type="transmembrane region" description="Helical" evidence="1">
    <location>
        <begin position="373"/>
        <end position="395"/>
    </location>
</feature>
<evidence type="ECO:0000313" key="4">
    <source>
        <dbReference type="Proteomes" id="UP000030687"/>
    </source>
</evidence>
<proteinExistence type="predicted"/>
<keyword evidence="4" id="KW-1185">Reference proteome</keyword>
<gene>
    <name evidence="3" type="ORF">CICLE_v10023359mg</name>
</gene>
<evidence type="ECO:0000256" key="1">
    <source>
        <dbReference type="SAM" id="Phobius"/>
    </source>
</evidence>
<dbReference type="InParanoid" id="V4VRA4"/>
<dbReference type="eggNOG" id="ENOG502QSU3">
    <property type="taxonomic scope" value="Eukaryota"/>
</dbReference>
<dbReference type="KEGG" id="cic:CICLE_v10023359mg"/>
<dbReference type="PANTHER" id="PTHR11697">
    <property type="entry name" value="GENERAL TRANSCRIPTION FACTOR 2-RELATED ZINC FINGER PROTEIN"/>
    <property type="match status" value="1"/>
</dbReference>
<accession>V4VRA4</accession>
<dbReference type="OMA" id="FFGHTNK"/>
<sequence>EYRVCLTAIIDCIRFLLRQGFAFCGNNESQSSNNRGNFLANHNEKIKGVIFNNAPTNLQMTSPNIQKQIVNDCSSKTSRAIIKEIGDSLFSIMIDESCDISTKEQMVVVLCYMDKTGHVIERFISIEHVIDTKVVSLKALRDTLFARHRLSISRLRGQGYDGANNMQGELNGLKILILKENKSAYFIHCFAHQLYMNQEITLNRSGDTRWSSHHGTLISIVTMFSSIIDVLEIIANDASNSEERFEANSTLKFRQTFDFVFTLYLMKNILGFANELSQALQRKDQDTMNSMKLVNICKLCLQRIREHGWNSLLSQLQELNSRFNKVNNELLLCLACLCPKDSFAAFNKEMLLRLAQLYPKEFSPTNKHKVFSLVYLLVTLALFLPIATTTVERVFSAMNYVKNRLRSRMGDEWLNDNLVVYIEIDVFDCIDNETIVQHFQHMKSRRGILD</sequence>
<feature type="non-terminal residue" evidence="3">
    <location>
        <position position="1"/>
    </location>
</feature>
<dbReference type="Pfam" id="PF14291">
    <property type="entry name" value="DUF4371"/>
    <property type="match status" value="1"/>
</dbReference>
<keyword evidence="1" id="KW-0472">Membrane</keyword>
<dbReference type="EMBL" id="KI536661">
    <property type="protein sequence ID" value="ESR55569.1"/>
    <property type="molecule type" value="Genomic_DNA"/>
</dbReference>
<evidence type="ECO:0000259" key="2">
    <source>
        <dbReference type="Pfam" id="PF14291"/>
    </source>
</evidence>
<protein>
    <recommendedName>
        <fullName evidence="2">DUF4371 domain-containing protein</fullName>
    </recommendedName>
</protein>